<name>A0ABQ5YKM7_9BURK</name>
<keyword evidence="3" id="KW-1185">Reference proteome</keyword>
<dbReference type="Proteomes" id="UP001156664">
    <property type="component" value="Unassembled WGS sequence"/>
</dbReference>
<proteinExistence type="predicted"/>
<reference evidence="3" key="1">
    <citation type="journal article" date="2019" name="Int. J. Syst. Evol. Microbiol.">
        <title>The Global Catalogue of Microorganisms (GCM) 10K type strain sequencing project: providing services to taxonomists for standard genome sequencing and annotation.</title>
        <authorList>
            <consortium name="The Broad Institute Genomics Platform"/>
            <consortium name="The Broad Institute Genome Sequencing Center for Infectious Disease"/>
            <person name="Wu L."/>
            <person name="Ma J."/>
        </authorList>
    </citation>
    <scope>NUCLEOTIDE SEQUENCE [LARGE SCALE GENOMIC DNA]</scope>
    <source>
        <strain evidence="3">NBRC 105857</strain>
    </source>
</reference>
<evidence type="ECO:0000259" key="1">
    <source>
        <dbReference type="Pfam" id="PF13191"/>
    </source>
</evidence>
<feature type="domain" description="Orc1-like AAA ATPase" evidence="1">
    <location>
        <begin position="18"/>
        <end position="202"/>
    </location>
</feature>
<dbReference type="InterPro" id="IPR041664">
    <property type="entry name" value="AAA_16"/>
</dbReference>
<dbReference type="Gene3D" id="3.40.50.300">
    <property type="entry name" value="P-loop containing nucleotide triphosphate hydrolases"/>
    <property type="match status" value="1"/>
</dbReference>
<comment type="caution">
    <text evidence="2">The sequence shown here is derived from an EMBL/GenBank/DDBJ whole genome shotgun (WGS) entry which is preliminary data.</text>
</comment>
<dbReference type="PANTHER" id="PTHR34301">
    <property type="entry name" value="DNA-BINDING PROTEIN-RELATED"/>
    <property type="match status" value="1"/>
</dbReference>
<dbReference type="EMBL" id="BSOJ01000003">
    <property type="protein sequence ID" value="GLR25088.1"/>
    <property type="molecule type" value="Genomic_DNA"/>
</dbReference>
<dbReference type="SUPFAM" id="SSF52540">
    <property type="entry name" value="P-loop containing nucleoside triphosphate hydrolases"/>
    <property type="match status" value="1"/>
</dbReference>
<evidence type="ECO:0000313" key="3">
    <source>
        <dbReference type="Proteomes" id="UP001156664"/>
    </source>
</evidence>
<evidence type="ECO:0000313" key="2">
    <source>
        <dbReference type="EMBL" id="GLR25088.1"/>
    </source>
</evidence>
<organism evidence="2 3">
    <name type="scientific">Limnobacter litoralis</name>
    <dbReference type="NCBI Taxonomy" id="481366"/>
    <lineage>
        <taxon>Bacteria</taxon>
        <taxon>Pseudomonadati</taxon>
        <taxon>Pseudomonadota</taxon>
        <taxon>Betaproteobacteria</taxon>
        <taxon>Burkholderiales</taxon>
        <taxon>Burkholderiaceae</taxon>
        <taxon>Limnobacter</taxon>
    </lineage>
</organism>
<protein>
    <submittedName>
        <fullName evidence="2">ATPase</fullName>
    </submittedName>
</protein>
<dbReference type="RefSeq" id="WP_284279393.1">
    <property type="nucleotide sequence ID" value="NZ_BSOJ01000003.1"/>
</dbReference>
<dbReference type="Pfam" id="PF13191">
    <property type="entry name" value="AAA_16"/>
    <property type="match status" value="1"/>
</dbReference>
<accession>A0ABQ5YKM7</accession>
<dbReference type="InterPro" id="IPR027417">
    <property type="entry name" value="P-loop_NTPase"/>
</dbReference>
<gene>
    <name evidence="2" type="ORF">GCM10007875_01750</name>
</gene>
<dbReference type="PANTHER" id="PTHR34301:SF8">
    <property type="entry name" value="ATPASE DOMAIN-CONTAINING PROTEIN"/>
    <property type="match status" value="1"/>
</dbReference>
<sequence>MDAVRNPFAPGAGSRPPELAGREAILMEAQIAIQRALLGKSCRSMMLLGLRGVGKTVLLNKIEEMGESKGHVISAIEAPEGKALSELLLPKINQALRKLSTSENAKAKVHQALRALRSFASVFKLSYGDTSISVDPEVGVADSGDIEADLSELFVRVGEAAKAAGRAWTLLIDEVQYLRSEDLAALIVALHKVNQKVLPVLFFGAGLPQVAALSGDAKSYAERLFHYPAVGALENADATEAIRNPIIEEGEQIDDNAISEILAKTKGYPYFLQEWGYQCWNIADESSIKLEDALQAADEATKRLDEGFFKVRFDRLTPKEREYVIAMAKLGSGPYRSSDVADLLNETNQSLGPRRAQIISKGMIYSPSHGDIAFTVPMFEEYLIRNFVKNADNA</sequence>